<evidence type="ECO:0000256" key="2">
    <source>
        <dbReference type="ARBA" id="ARBA00023015"/>
    </source>
</evidence>
<dbReference type="CDD" id="cd20394">
    <property type="entry name" value="Tudor_SGF29_rpt2"/>
    <property type="match status" value="1"/>
</dbReference>
<dbReference type="STRING" id="4829.A0A163M5P1"/>
<keyword evidence="8" id="KW-1185">Reference proteome</keyword>
<keyword evidence="2" id="KW-0805">Transcription regulation</keyword>
<evidence type="ECO:0000256" key="5">
    <source>
        <dbReference type="SAM" id="MobiDB-lite"/>
    </source>
</evidence>
<protein>
    <recommendedName>
        <fullName evidence="6">SGF29 C-terminal domain-containing protein</fullName>
    </recommendedName>
</protein>
<dbReference type="Proteomes" id="UP000078561">
    <property type="component" value="Unassembled WGS sequence"/>
</dbReference>
<sequence>MYAMDRKSRTSRSATQDNSSEEFQLWKQICNSLMELEHIQKKAESVVKSLNDMRSTIRSDEGMSTTLLQRLKTQYRGGIELSSDETRGYEKRARYRFYMENSRLCMIRRQGVGRGDGGMDDSTHLIRFGFASRTITDVIEKLTVLTALREASELRAEKRKKKRKSEVDELRSSSSKKLKSVNRIHSPGTSVAARQLKQKDKNEEWILAVVINFYADKNKYQVEDVEQDEYGQKQKYMLPPRNVIPVPAPTDIHSIPGISPNQDVLALYPGTTCFYRAIVVHSPPISKDNGPIHYSVRFEDDNDEIKTVLKQHVLQIPKGKT</sequence>
<organism evidence="7">
    <name type="scientific">Absidia glauca</name>
    <name type="common">Pin mould</name>
    <dbReference type="NCBI Taxonomy" id="4829"/>
    <lineage>
        <taxon>Eukaryota</taxon>
        <taxon>Fungi</taxon>
        <taxon>Fungi incertae sedis</taxon>
        <taxon>Mucoromycota</taxon>
        <taxon>Mucoromycotina</taxon>
        <taxon>Mucoromycetes</taxon>
        <taxon>Mucorales</taxon>
        <taxon>Cunninghamellaceae</taxon>
        <taxon>Absidia</taxon>
    </lineage>
</organism>
<gene>
    <name evidence="7" type="primary">ABSGL_07250.1 scaffold 8717</name>
</gene>
<feature type="region of interest" description="Disordered" evidence="5">
    <location>
        <begin position="155"/>
        <end position="184"/>
    </location>
</feature>
<dbReference type="InterPro" id="IPR047288">
    <property type="entry name" value="Tudor_SGF29_rpt1"/>
</dbReference>
<dbReference type="InParanoid" id="A0A163M5P1"/>
<dbReference type="Pfam" id="PF07039">
    <property type="entry name" value="SGF29_Tudor"/>
    <property type="match status" value="1"/>
</dbReference>
<keyword evidence="4" id="KW-0539">Nucleus</keyword>
<dbReference type="CDD" id="cd20393">
    <property type="entry name" value="Tudor_SGF29_rpt1"/>
    <property type="match status" value="1"/>
</dbReference>
<dbReference type="OrthoDB" id="10265994at2759"/>
<dbReference type="GO" id="GO:0000124">
    <property type="term" value="C:SAGA complex"/>
    <property type="evidence" value="ECO:0007669"/>
    <property type="project" value="InterPro"/>
</dbReference>
<evidence type="ECO:0000256" key="1">
    <source>
        <dbReference type="ARBA" id="ARBA00004123"/>
    </source>
</evidence>
<dbReference type="PANTHER" id="PTHR21539:SF0">
    <property type="entry name" value="SAGA-ASSOCIATED FACTOR 29"/>
    <property type="match status" value="1"/>
</dbReference>
<proteinExistence type="predicted"/>
<evidence type="ECO:0000256" key="4">
    <source>
        <dbReference type="ARBA" id="ARBA00023242"/>
    </source>
</evidence>
<evidence type="ECO:0000313" key="7">
    <source>
        <dbReference type="EMBL" id="SAM01509.1"/>
    </source>
</evidence>
<dbReference type="InterPro" id="IPR010750">
    <property type="entry name" value="SGF29_tudor-like_dom"/>
</dbReference>
<dbReference type="PANTHER" id="PTHR21539">
    <property type="entry name" value="SAGA-ASSOCIATED FACTOR 29"/>
    <property type="match status" value="1"/>
</dbReference>
<dbReference type="InterPro" id="IPR047287">
    <property type="entry name" value="Tudor_SGF29_rpt2"/>
</dbReference>
<accession>A0A163M5P1</accession>
<dbReference type="Gene3D" id="2.30.30.140">
    <property type="match status" value="2"/>
</dbReference>
<keyword evidence="3" id="KW-0804">Transcription</keyword>
<reference evidence="7" key="1">
    <citation type="submission" date="2016-04" db="EMBL/GenBank/DDBJ databases">
        <authorList>
            <person name="Evans L.H."/>
            <person name="Alamgir A."/>
            <person name="Owens N."/>
            <person name="Weber N.D."/>
            <person name="Virtaneva K."/>
            <person name="Barbian K."/>
            <person name="Babar A."/>
            <person name="Rosenke K."/>
        </authorList>
    </citation>
    <scope>NUCLEOTIDE SEQUENCE [LARGE SCALE GENOMIC DNA]</scope>
    <source>
        <strain evidence="7">CBS 101.48</strain>
    </source>
</reference>
<feature type="domain" description="SGF29 C-terminal" evidence="6">
    <location>
        <begin position="181"/>
        <end position="321"/>
    </location>
</feature>
<comment type="subcellular location">
    <subcellularLocation>
        <location evidence="1">Nucleus</location>
    </subcellularLocation>
</comment>
<dbReference type="FunCoup" id="A0A163M5P1">
    <property type="interactions" value="18"/>
</dbReference>
<name>A0A163M5P1_ABSGL</name>
<dbReference type="InterPro" id="IPR037802">
    <property type="entry name" value="SGF29"/>
</dbReference>
<dbReference type="EMBL" id="LT553527">
    <property type="protein sequence ID" value="SAM01509.1"/>
    <property type="molecule type" value="Genomic_DNA"/>
</dbReference>
<evidence type="ECO:0000313" key="8">
    <source>
        <dbReference type="Proteomes" id="UP000078561"/>
    </source>
</evidence>
<dbReference type="GO" id="GO:0005634">
    <property type="term" value="C:nucleus"/>
    <property type="evidence" value="ECO:0007669"/>
    <property type="project" value="UniProtKB-SubCell"/>
</dbReference>
<evidence type="ECO:0000256" key="3">
    <source>
        <dbReference type="ARBA" id="ARBA00023163"/>
    </source>
</evidence>
<dbReference type="PROSITE" id="PS51518">
    <property type="entry name" value="SGF29_C"/>
    <property type="match status" value="1"/>
</dbReference>
<evidence type="ECO:0000259" key="6">
    <source>
        <dbReference type="PROSITE" id="PS51518"/>
    </source>
</evidence>
<dbReference type="AlphaFoldDB" id="A0A163M5P1"/>